<dbReference type="KEGG" id="chyd:H4K34_13335"/>
<keyword evidence="8" id="KW-1185">Reference proteome</keyword>
<reference evidence="7 8" key="1">
    <citation type="submission" date="2020-08" db="EMBL/GenBank/DDBJ databases">
        <title>Croceimicrobium hydrocarbonivorans gen. nov., sp. nov., a novel marine bacterium isolated from a bacterial consortium that degrades polyethylene terephthalate.</title>
        <authorList>
            <person name="Liu R."/>
        </authorList>
    </citation>
    <scope>NUCLEOTIDE SEQUENCE [LARGE SCALE GENOMIC DNA]</scope>
    <source>
        <strain evidence="7 8">A20-9</strain>
    </source>
</reference>
<dbReference type="InterPro" id="IPR005996">
    <property type="entry name" value="Ribosomal_uL30_bac-type"/>
</dbReference>
<feature type="domain" description="Large ribosomal subunit protein uL30-like ferredoxin-like fold" evidence="6">
    <location>
        <begin position="4"/>
        <end position="53"/>
    </location>
</feature>
<comment type="similarity">
    <text evidence="1 5">Belongs to the universal ribosomal protein uL30 family.</text>
</comment>
<dbReference type="HAMAP" id="MF_01371_B">
    <property type="entry name" value="Ribosomal_uL30_B"/>
    <property type="match status" value="1"/>
</dbReference>
<dbReference type="EMBL" id="CP060139">
    <property type="protein sequence ID" value="QNR23354.1"/>
    <property type="molecule type" value="Genomic_DNA"/>
</dbReference>
<evidence type="ECO:0000256" key="4">
    <source>
        <dbReference type="ARBA" id="ARBA00023274"/>
    </source>
</evidence>
<dbReference type="Proteomes" id="UP000516305">
    <property type="component" value="Chromosome"/>
</dbReference>
<keyword evidence="3 5" id="KW-0689">Ribosomal protein</keyword>
<dbReference type="PIRSF" id="PIRSF002211">
    <property type="entry name" value="Ribosomal_L30_bac-type"/>
    <property type="match status" value="1"/>
</dbReference>
<dbReference type="AlphaFoldDB" id="A0A7H0VCA6"/>
<dbReference type="NCBIfam" id="TIGR01308">
    <property type="entry name" value="rpmD_bact"/>
    <property type="match status" value="1"/>
</dbReference>
<proteinExistence type="inferred from homology"/>
<dbReference type="InterPro" id="IPR036919">
    <property type="entry name" value="Ribo_uL30_ferredoxin-like_sf"/>
</dbReference>
<evidence type="ECO:0000256" key="2">
    <source>
        <dbReference type="ARBA" id="ARBA00011838"/>
    </source>
</evidence>
<dbReference type="SUPFAM" id="SSF55129">
    <property type="entry name" value="Ribosomal protein L30p/L7e"/>
    <property type="match status" value="1"/>
</dbReference>
<dbReference type="FunFam" id="3.30.1390.20:FF:000001">
    <property type="entry name" value="50S ribosomal protein L30"/>
    <property type="match status" value="1"/>
</dbReference>
<sequence length="60" mass="6987">MAKIRVKQVRSKIKRPEDQKRTLEALGLRKMNQVVEHEATPQILGMVRKVAHLLEVEELN</sequence>
<organism evidence="7 8">
    <name type="scientific">Croceimicrobium hydrocarbonivorans</name>
    <dbReference type="NCBI Taxonomy" id="2761580"/>
    <lineage>
        <taxon>Bacteria</taxon>
        <taxon>Pseudomonadati</taxon>
        <taxon>Bacteroidota</taxon>
        <taxon>Flavobacteriia</taxon>
        <taxon>Flavobacteriales</taxon>
        <taxon>Owenweeksiaceae</taxon>
        <taxon>Croceimicrobium</taxon>
    </lineage>
</organism>
<evidence type="ECO:0000256" key="1">
    <source>
        <dbReference type="ARBA" id="ARBA00007594"/>
    </source>
</evidence>
<dbReference type="RefSeq" id="WP_210757884.1">
    <property type="nucleotide sequence ID" value="NZ_CP060139.1"/>
</dbReference>
<evidence type="ECO:0000313" key="8">
    <source>
        <dbReference type="Proteomes" id="UP000516305"/>
    </source>
</evidence>
<accession>A0A7H0VCA6</accession>
<dbReference type="GO" id="GO:0003735">
    <property type="term" value="F:structural constituent of ribosome"/>
    <property type="evidence" value="ECO:0007669"/>
    <property type="project" value="InterPro"/>
</dbReference>
<dbReference type="PANTHER" id="PTHR15892">
    <property type="entry name" value="MITOCHONDRIAL RIBOSOMAL PROTEIN L30"/>
    <property type="match status" value="1"/>
</dbReference>
<evidence type="ECO:0000259" key="6">
    <source>
        <dbReference type="Pfam" id="PF00327"/>
    </source>
</evidence>
<dbReference type="CDD" id="cd01658">
    <property type="entry name" value="Ribosomal_L30"/>
    <property type="match status" value="1"/>
</dbReference>
<evidence type="ECO:0000256" key="5">
    <source>
        <dbReference type="HAMAP-Rule" id="MF_01371"/>
    </source>
</evidence>
<name>A0A7H0VCA6_9FLAO</name>
<protein>
    <recommendedName>
        <fullName evidence="5">Large ribosomal subunit protein uL30</fullName>
    </recommendedName>
</protein>
<dbReference type="PANTHER" id="PTHR15892:SF2">
    <property type="entry name" value="LARGE RIBOSOMAL SUBUNIT PROTEIN UL30M"/>
    <property type="match status" value="1"/>
</dbReference>
<keyword evidence="4 5" id="KW-0687">Ribonucleoprotein</keyword>
<dbReference type="GO" id="GO:0006412">
    <property type="term" value="P:translation"/>
    <property type="evidence" value="ECO:0007669"/>
    <property type="project" value="UniProtKB-UniRule"/>
</dbReference>
<dbReference type="Gene3D" id="3.30.1390.20">
    <property type="entry name" value="Ribosomal protein L30, ferredoxin-like fold domain"/>
    <property type="match status" value="1"/>
</dbReference>
<evidence type="ECO:0000256" key="3">
    <source>
        <dbReference type="ARBA" id="ARBA00022980"/>
    </source>
</evidence>
<gene>
    <name evidence="5 7" type="primary">rpmD</name>
    <name evidence="7" type="ORF">H4K34_13335</name>
</gene>
<comment type="subunit">
    <text evidence="2 5">Part of the 50S ribosomal subunit.</text>
</comment>
<dbReference type="InterPro" id="IPR016082">
    <property type="entry name" value="Ribosomal_uL30_ferredoxin-like"/>
</dbReference>
<dbReference type="Pfam" id="PF00327">
    <property type="entry name" value="Ribosomal_L30"/>
    <property type="match status" value="1"/>
</dbReference>
<dbReference type="GO" id="GO:0022625">
    <property type="term" value="C:cytosolic large ribosomal subunit"/>
    <property type="evidence" value="ECO:0007669"/>
    <property type="project" value="TreeGrafter"/>
</dbReference>
<evidence type="ECO:0000313" key="7">
    <source>
        <dbReference type="EMBL" id="QNR23354.1"/>
    </source>
</evidence>